<reference evidence="1" key="1">
    <citation type="submission" date="2020-03" db="EMBL/GenBank/DDBJ databases">
        <title>Transcriptomic Profiling of the Digestive Tract of the Rat Flea, Xenopsylla cheopis, Following Blood Feeding and Infection with Yersinia pestis.</title>
        <authorList>
            <person name="Bland D.M."/>
            <person name="Martens C.A."/>
            <person name="Virtaneva K."/>
            <person name="Kanakabandi K."/>
            <person name="Long D."/>
            <person name="Rosenke R."/>
            <person name="Saturday G.A."/>
            <person name="Hoyt F.H."/>
            <person name="Bruno D.P."/>
            <person name="Ribeiro J.M.C."/>
            <person name="Hinnebusch J."/>
        </authorList>
    </citation>
    <scope>NUCLEOTIDE SEQUENCE</scope>
</reference>
<organism evidence="1">
    <name type="scientific">Xenopsylla cheopis</name>
    <name type="common">Oriental rat flea</name>
    <name type="synonym">Pulex cheopis</name>
    <dbReference type="NCBI Taxonomy" id="163159"/>
    <lineage>
        <taxon>Eukaryota</taxon>
        <taxon>Metazoa</taxon>
        <taxon>Ecdysozoa</taxon>
        <taxon>Arthropoda</taxon>
        <taxon>Hexapoda</taxon>
        <taxon>Insecta</taxon>
        <taxon>Pterygota</taxon>
        <taxon>Neoptera</taxon>
        <taxon>Endopterygota</taxon>
        <taxon>Siphonaptera</taxon>
        <taxon>Pulicidae</taxon>
        <taxon>Xenopsyllinae</taxon>
        <taxon>Xenopsylla</taxon>
    </lineage>
</organism>
<dbReference type="AlphaFoldDB" id="A0A6M2E0J2"/>
<evidence type="ECO:0000313" key="1">
    <source>
        <dbReference type="EMBL" id="NOV50851.1"/>
    </source>
</evidence>
<dbReference type="EMBL" id="GIIL01007125">
    <property type="protein sequence ID" value="NOV50851.1"/>
    <property type="molecule type" value="Transcribed_RNA"/>
</dbReference>
<proteinExistence type="predicted"/>
<protein>
    <submittedName>
        <fullName evidence="1">Putative secreted protein</fullName>
    </submittedName>
</protein>
<accession>A0A6M2E0J2</accession>
<sequence length="69" mass="7770">MSFFTSRHLFDIILIIPIASPVCLPNGSSPMCWSILYSSLWLRILAITFPLCYKRLHFSHAVSSGGRSL</sequence>
<name>A0A6M2E0J2_XENCH</name>